<gene>
    <name evidence="2" type="ORF">MICAK_2770013</name>
</gene>
<dbReference type="AlphaFoldDB" id="I4IRE5"/>
<sequence length="328" mass="35130">MANKSLIIHAIDCKVHSTGFDAQVVESIEAAVSTAADVGKASAPFTGKIGAAVGAALAAAGTLIGEVGDLIAAIDRAGDYPDQLYLSLSNSERVNKIWPASQSYYEILGGQIVRPNLIIPFTDAIDINFWEYDTGSSDDFLGRLTVDTSHTGGVRYQVVARPSEGNVYVVVYSVEEEVSSPVSVSGNLLWYRHTGWSNGVQGIQGPQQVGTGWQGFKSVFATSDGIIYAIQPDGKLLWYRHSNYQTGTGGFAGPQQVGTGWANFKSVFATRSGVIYAIQPDGKLLWYYHQGWQNGTQSWAGPVQVGTGWANFKSVFATSNGIIYGINP</sequence>
<dbReference type="RefSeq" id="WP_004268937.1">
    <property type="nucleotide sequence ID" value="NZ_HE974183.1"/>
</dbReference>
<dbReference type="Pfam" id="PF14517">
    <property type="entry name" value="Tachylectin"/>
    <property type="match status" value="1"/>
</dbReference>
<dbReference type="InterPro" id="IPR036813">
    <property type="entry name" value="Tachylectin2_sf"/>
</dbReference>
<organism evidence="2 3">
    <name type="scientific">Microcystis aeruginosa PCC 9701</name>
    <dbReference type="NCBI Taxonomy" id="721123"/>
    <lineage>
        <taxon>Bacteria</taxon>
        <taxon>Bacillati</taxon>
        <taxon>Cyanobacteriota</taxon>
        <taxon>Cyanophyceae</taxon>
        <taxon>Oscillatoriophycideae</taxon>
        <taxon>Chroococcales</taxon>
        <taxon>Microcystaceae</taxon>
        <taxon>Microcystis</taxon>
    </lineage>
</organism>
<dbReference type="Proteomes" id="UP000004047">
    <property type="component" value="Unassembled WGS sequence"/>
</dbReference>
<accession>I4IRE5</accession>
<evidence type="ECO:0000259" key="1">
    <source>
        <dbReference type="Pfam" id="PF14517"/>
    </source>
</evidence>
<dbReference type="InterPro" id="IPR023294">
    <property type="entry name" value="Tachylectin2"/>
</dbReference>
<proteinExistence type="predicted"/>
<dbReference type="EMBL" id="CAIQ01000198">
    <property type="protein sequence ID" value="CCI36869.1"/>
    <property type="molecule type" value="Genomic_DNA"/>
</dbReference>
<protein>
    <recommendedName>
        <fullName evidence="1">Tachylectin 2 domain-containing protein</fullName>
    </recommendedName>
</protein>
<reference evidence="2 3" key="1">
    <citation type="submission" date="2012-04" db="EMBL/GenBank/DDBJ databases">
        <authorList>
            <person name="Genoscope - CEA"/>
        </authorList>
    </citation>
    <scope>NUCLEOTIDE SEQUENCE [LARGE SCALE GENOMIC DNA]</scope>
    <source>
        <strain evidence="2 3">9701</strain>
    </source>
</reference>
<dbReference type="SUPFAM" id="SSF50934">
    <property type="entry name" value="Tachylectin-2"/>
    <property type="match status" value="1"/>
</dbReference>
<comment type="caution">
    <text evidence="2">The sequence shown here is derived from an EMBL/GenBank/DDBJ whole genome shotgun (WGS) entry which is preliminary data.</text>
</comment>
<feature type="domain" description="Tachylectin 2" evidence="1">
    <location>
        <begin position="182"/>
        <end position="327"/>
    </location>
</feature>
<evidence type="ECO:0000313" key="2">
    <source>
        <dbReference type="EMBL" id="CCI36869.1"/>
    </source>
</evidence>
<dbReference type="HOGENOM" id="CLU_846809_0_0_3"/>
<name>I4IRE5_MICAE</name>
<dbReference type="Gene3D" id="2.115.10.10">
    <property type="entry name" value="Tachylectin 2"/>
    <property type="match status" value="1"/>
</dbReference>
<evidence type="ECO:0000313" key="3">
    <source>
        <dbReference type="Proteomes" id="UP000004047"/>
    </source>
</evidence>